<accession>A0ABS2UKZ1</accession>
<feature type="region of interest" description="Disordered" evidence="1">
    <location>
        <begin position="57"/>
        <end position="76"/>
    </location>
</feature>
<organism evidence="3 4">
    <name type="scientific">Streptomyces zhihengii</name>
    <dbReference type="NCBI Taxonomy" id="1818004"/>
    <lineage>
        <taxon>Bacteria</taxon>
        <taxon>Bacillati</taxon>
        <taxon>Actinomycetota</taxon>
        <taxon>Actinomycetes</taxon>
        <taxon>Kitasatosporales</taxon>
        <taxon>Streptomycetaceae</taxon>
        <taxon>Streptomyces</taxon>
    </lineage>
</organism>
<dbReference type="Proteomes" id="UP000664109">
    <property type="component" value="Unassembled WGS sequence"/>
</dbReference>
<gene>
    <name evidence="3" type="ORF">JE024_05500</name>
</gene>
<name>A0ABS2UKZ1_9ACTN</name>
<keyword evidence="2" id="KW-0812">Transmembrane</keyword>
<dbReference type="RefSeq" id="WP_205372499.1">
    <property type="nucleotide sequence ID" value="NZ_JAFEJA010000001.1"/>
</dbReference>
<sequence>MTGAAPDPLSDDEILAAVAAYLRLPDPSDRLRLAGAARIARQPLLACTVTRCVESRTESEQTRPAPHDLSDVPVYGDLGTYDPGPVKDVHRHTTVHLVHDGSARETGCTKCSHGRRQCANCGGRGRQPCPALQPCALCRGARPCTACEGKGTGRRAAVRPRAARKVKQPDVRTGCDLCGEQGTACPGCGGRGRTLHEECGGSGEAECRTCRGNGTEECGVCEGRGRLTVWTRGTIERTPVTETVGPPPPHPPWLVRRRLRNRGAWRTHVLGDGDALPEELAEHHRRAVRERLVRRKGEITREVSLRHLPLARVELHELPGKVLHVYAGHTEPGVVALPSRRVVTRLSAAAAGCAAVVVLLLATLR</sequence>
<comment type="caution">
    <text evidence="3">The sequence shown here is derived from an EMBL/GenBank/DDBJ whole genome shotgun (WGS) entry which is preliminary data.</text>
</comment>
<keyword evidence="2" id="KW-0472">Membrane</keyword>
<evidence type="ECO:0000256" key="2">
    <source>
        <dbReference type="SAM" id="Phobius"/>
    </source>
</evidence>
<protein>
    <recommendedName>
        <fullName evidence="5">CR-type domain-containing protein</fullName>
    </recommendedName>
</protein>
<evidence type="ECO:0000313" key="3">
    <source>
        <dbReference type="EMBL" id="MBM9618204.1"/>
    </source>
</evidence>
<keyword evidence="2" id="KW-1133">Transmembrane helix</keyword>
<feature type="compositionally biased region" description="Basic and acidic residues" evidence="1">
    <location>
        <begin position="57"/>
        <end position="70"/>
    </location>
</feature>
<reference evidence="3 4" key="1">
    <citation type="journal article" date="2016" name="Arch. Microbiol.">
        <title>Streptomyces zhihengii sp. nov., isolated from rhizospheric soil of Psammosilene tunicoides.</title>
        <authorList>
            <person name="Huang M.J."/>
            <person name="Fei J.J."/>
            <person name="Salam N."/>
            <person name="Kim C.J."/>
            <person name="Hozzein W.N."/>
            <person name="Xiao M."/>
            <person name="Huang H.Q."/>
            <person name="Li W.J."/>
        </authorList>
    </citation>
    <scope>NUCLEOTIDE SEQUENCE [LARGE SCALE GENOMIC DNA]</scope>
    <source>
        <strain evidence="3 4">YIM T102</strain>
    </source>
</reference>
<evidence type="ECO:0008006" key="5">
    <source>
        <dbReference type="Google" id="ProtNLM"/>
    </source>
</evidence>
<evidence type="ECO:0000313" key="4">
    <source>
        <dbReference type="Proteomes" id="UP000664109"/>
    </source>
</evidence>
<evidence type="ECO:0000256" key="1">
    <source>
        <dbReference type="SAM" id="MobiDB-lite"/>
    </source>
</evidence>
<proteinExistence type="predicted"/>
<dbReference type="EMBL" id="JAFEJA010000001">
    <property type="protein sequence ID" value="MBM9618204.1"/>
    <property type="molecule type" value="Genomic_DNA"/>
</dbReference>
<feature type="transmembrane region" description="Helical" evidence="2">
    <location>
        <begin position="346"/>
        <end position="364"/>
    </location>
</feature>
<keyword evidence="4" id="KW-1185">Reference proteome</keyword>